<organism evidence="13 14">
    <name type="scientific">Henosepilachna vigintioctopunctata</name>
    <dbReference type="NCBI Taxonomy" id="420089"/>
    <lineage>
        <taxon>Eukaryota</taxon>
        <taxon>Metazoa</taxon>
        <taxon>Ecdysozoa</taxon>
        <taxon>Arthropoda</taxon>
        <taxon>Hexapoda</taxon>
        <taxon>Insecta</taxon>
        <taxon>Pterygota</taxon>
        <taxon>Neoptera</taxon>
        <taxon>Endopterygota</taxon>
        <taxon>Coleoptera</taxon>
        <taxon>Polyphaga</taxon>
        <taxon>Cucujiformia</taxon>
        <taxon>Coccinelloidea</taxon>
        <taxon>Coccinellidae</taxon>
        <taxon>Epilachninae</taxon>
        <taxon>Epilachnini</taxon>
        <taxon>Henosepilachna</taxon>
    </lineage>
</organism>
<evidence type="ECO:0000256" key="10">
    <source>
        <dbReference type="SAM" id="SignalP"/>
    </source>
</evidence>
<dbReference type="SUPFAM" id="SSF100879">
    <property type="entry name" value="Lesion bypass DNA polymerase (Y-family), little finger domain"/>
    <property type="match status" value="1"/>
</dbReference>
<keyword evidence="10" id="KW-0732">Signal</keyword>
<accession>A0AAW1UFV4</accession>
<comment type="caution">
    <text evidence="13">The sequence shown here is derived from an EMBL/GenBank/DDBJ whole genome shotgun (WGS) entry which is preliminary data.</text>
</comment>
<dbReference type="EMBL" id="JARQZJ010000069">
    <property type="protein sequence ID" value="KAK9881573.1"/>
    <property type="molecule type" value="Genomic_DNA"/>
</dbReference>
<evidence type="ECO:0000256" key="3">
    <source>
        <dbReference type="ARBA" id="ARBA00022723"/>
    </source>
</evidence>
<dbReference type="InterPro" id="IPR043502">
    <property type="entry name" value="DNA/RNA_pol_sf"/>
</dbReference>
<evidence type="ECO:0000256" key="6">
    <source>
        <dbReference type="ARBA" id="ARBA00022833"/>
    </source>
</evidence>
<dbReference type="FunFam" id="1.10.150.20:FF:000014">
    <property type="entry name" value="Polymerase (DNA directed), eta"/>
    <property type="match status" value="1"/>
</dbReference>
<dbReference type="Pfam" id="PF18439">
    <property type="entry name" value="zf_UBZ"/>
    <property type="match status" value="2"/>
</dbReference>
<evidence type="ECO:0000256" key="1">
    <source>
        <dbReference type="ARBA" id="ARBA00004123"/>
    </source>
</evidence>
<evidence type="ECO:0000256" key="4">
    <source>
        <dbReference type="ARBA" id="ARBA00022763"/>
    </source>
</evidence>
<gene>
    <name evidence="13" type="ORF">WA026_016448</name>
</gene>
<dbReference type="GO" id="GO:0005657">
    <property type="term" value="C:replication fork"/>
    <property type="evidence" value="ECO:0007669"/>
    <property type="project" value="TreeGrafter"/>
</dbReference>
<evidence type="ECO:0000313" key="14">
    <source>
        <dbReference type="Proteomes" id="UP001431783"/>
    </source>
</evidence>
<sequence length="722" mass="81268">MFIFFLSIIAANYQAKEKGVTKGMWMHEAKNLCPEIEFARVAELRGRADLTKYREAGNEVALVLSSFVNVIERASVDEAYLDLTDSVKAELAKGISNVPLEKLNTTHVVGCSTSDFISNITLNQDTDGFCEDDLLLAVGGVIVERIREAVLERTGYKCSAGIAHNKILAKLVCGLHKPNKQTILPQNAIVQYFSDLPLKKIKRLGGKFGKHIAEELKILYVGELLNYSEKELINKFDVKTGRWLYNIARGIDHDPVSPKLISKSISCCKRFPGKNALFKHADVEHWTNELCLEISERLQKDQEENNRKAKMLTISFTQEINKTDTSTSKTIPLKTYDAKKIAHDAFGIIRNSCLKPNNSCHVKYLGISAGNFDGNIKKLKNIEYYLGKNKKLCSEKETFSNIRTDILNEDRKCNEISSEVQLDLKNKTSDTKKTKLSESQETLEFDTPQKLNILNLNKASLNCHESKSHIDADVLPNSNIYNIEKVAPAAEVQTAISDGSEHNLSDSKDFVPKFDVKNETFLKDSSELSTAIDEDDSIGNSFFARYFEKVDSSATDNSTYLAEESDEIESKITSSCDEIVKCEECGQSIQRNEIISHRDFHFALNLHKVELISCNPSSSSHSIAEYETLDESRKKRKTIQSPSTILDAFLEKPELDSTIVTEICSKCNKKIKLTEWEFHSDYHIAKELHKELNSTNNSLNSKISKNMKSGGDISQYLKRKSS</sequence>
<keyword evidence="4" id="KW-0227">DNA damage</keyword>
<keyword evidence="6" id="KW-0862">Zinc</keyword>
<dbReference type="Pfam" id="PF21704">
    <property type="entry name" value="POLH-Rev1_HhH"/>
    <property type="match status" value="1"/>
</dbReference>
<evidence type="ECO:0000256" key="2">
    <source>
        <dbReference type="ARBA" id="ARBA00022679"/>
    </source>
</evidence>
<dbReference type="GO" id="GO:0006281">
    <property type="term" value="P:DNA repair"/>
    <property type="evidence" value="ECO:0007669"/>
    <property type="project" value="UniProtKB-KW"/>
</dbReference>
<dbReference type="GO" id="GO:0008270">
    <property type="term" value="F:zinc ion binding"/>
    <property type="evidence" value="ECO:0007669"/>
    <property type="project" value="UniProtKB-KW"/>
</dbReference>
<dbReference type="InterPro" id="IPR001126">
    <property type="entry name" value="UmuC"/>
</dbReference>
<dbReference type="SUPFAM" id="SSF56672">
    <property type="entry name" value="DNA/RNA polymerases"/>
    <property type="match status" value="1"/>
</dbReference>
<dbReference type="GO" id="GO:0042276">
    <property type="term" value="P:error-prone translesion synthesis"/>
    <property type="evidence" value="ECO:0007669"/>
    <property type="project" value="TreeGrafter"/>
</dbReference>
<evidence type="ECO:0000313" key="13">
    <source>
        <dbReference type="EMBL" id="KAK9881573.1"/>
    </source>
</evidence>
<dbReference type="InterPro" id="IPR041298">
    <property type="entry name" value="UBZ3"/>
</dbReference>
<dbReference type="FunFam" id="3.30.1490.100:FF:000007">
    <property type="entry name" value="DNA polymerase eta"/>
    <property type="match status" value="1"/>
</dbReference>
<dbReference type="GO" id="GO:0009314">
    <property type="term" value="P:response to radiation"/>
    <property type="evidence" value="ECO:0007669"/>
    <property type="project" value="TreeGrafter"/>
</dbReference>
<dbReference type="PROSITE" id="PS51907">
    <property type="entry name" value="ZF_UBZ3"/>
    <property type="match status" value="2"/>
</dbReference>
<dbReference type="Gene3D" id="3.30.1490.100">
    <property type="entry name" value="DNA polymerase, Y-family, little finger domain"/>
    <property type="match status" value="1"/>
</dbReference>
<keyword evidence="2" id="KW-0808">Transferase</keyword>
<dbReference type="Gene3D" id="3.40.1170.60">
    <property type="match status" value="1"/>
</dbReference>
<feature type="chain" id="PRO_5043576074" description="DNA polymerase eta" evidence="10">
    <location>
        <begin position="16"/>
        <end position="722"/>
    </location>
</feature>
<feature type="domain" description="UmuC" evidence="11">
    <location>
        <begin position="8"/>
        <end position="205"/>
    </location>
</feature>
<dbReference type="InterPro" id="IPR017961">
    <property type="entry name" value="DNA_pol_Y-fam_little_finger"/>
</dbReference>
<evidence type="ECO:0000256" key="7">
    <source>
        <dbReference type="ARBA" id="ARBA00023204"/>
    </source>
</evidence>
<proteinExistence type="predicted"/>
<keyword evidence="14" id="KW-1185">Reference proteome</keyword>
<dbReference type="InterPro" id="IPR036775">
    <property type="entry name" value="DNA_pol_Y-fam_lit_finger_sf"/>
</dbReference>
<dbReference type="Gene3D" id="1.10.150.20">
    <property type="entry name" value="5' to 3' exonuclease, C-terminal subdomain"/>
    <property type="match status" value="1"/>
</dbReference>
<protein>
    <recommendedName>
        <fullName evidence="9">DNA polymerase eta</fullName>
    </recommendedName>
</protein>
<keyword evidence="7" id="KW-0234">DNA repair</keyword>
<keyword evidence="5" id="KW-0863">Zinc-finger</keyword>
<reference evidence="13 14" key="1">
    <citation type="submission" date="2023-03" db="EMBL/GenBank/DDBJ databases">
        <title>Genome insight into feeding habits of ladybird beetles.</title>
        <authorList>
            <person name="Li H.-S."/>
            <person name="Huang Y.-H."/>
            <person name="Pang H."/>
        </authorList>
    </citation>
    <scope>NUCLEOTIDE SEQUENCE [LARGE SCALE GENOMIC DNA]</scope>
    <source>
        <strain evidence="13">SYSU_2023b</strain>
        <tissue evidence="13">Whole body</tissue>
    </source>
</reference>
<dbReference type="PROSITE" id="PS50173">
    <property type="entry name" value="UMUC"/>
    <property type="match status" value="1"/>
</dbReference>
<dbReference type="GO" id="GO:0003684">
    <property type="term" value="F:damaged DNA binding"/>
    <property type="evidence" value="ECO:0007669"/>
    <property type="project" value="InterPro"/>
</dbReference>
<keyword evidence="8" id="KW-0539">Nucleus</keyword>
<evidence type="ECO:0000256" key="8">
    <source>
        <dbReference type="ARBA" id="ARBA00023242"/>
    </source>
</evidence>
<dbReference type="Proteomes" id="UP001431783">
    <property type="component" value="Unassembled WGS sequence"/>
</dbReference>
<feature type="domain" description="UBZ3-type" evidence="12">
    <location>
        <begin position="657"/>
        <end position="691"/>
    </location>
</feature>
<name>A0AAW1UFV4_9CUCU</name>
<dbReference type="GO" id="GO:0035861">
    <property type="term" value="C:site of double-strand break"/>
    <property type="evidence" value="ECO:0007669"/>
    <property type="project" value="TreeGrafter"/>
</dbReference>
<feature type="domain" description="UBZ3-type" evidence="12">
    <location>
        <begin position="575"/>
        <end position="609"/>
    </location>
</feature>
<dbReference type="AlphaFoldDB" id="A0AAW1UFV4"/>
<dbReference type="PANTHER" id="PTHR45873:SF1">
    <property type="entry name" value="DNA POLYMERASE ETA"/>
    <property type="match status" value="1"/>
</dbReference>
<dbReference type="Gene3D" id="3.30.70.270">
    <property type="match status" value="1"/>
</dbReference>
<keyword evidence="3" id="KW-0479">Metal-binding</keyword>
<feature type="signal peptide" evidence="10">
    <location>
        <begin position="1"/>
        <end position="15"/>
    </location>
</feature>
<dbReference type="GO" id="GO:0005634">
    <property type="term" value="C:nucleus"/>
    <property type="evidence" value="ECO:0007669"/>
    <property type="project" value="UniProtKB-SubCell"/>
</dbReference>
<evidence type="ECO:0000256" key="5">
    <source>
        <dbReference type="ARBA" id="ARBA00022771"/>
    </source>
</evidence>
<evidence type="ECO:0000259" key="12">
    <source>
        <dbReference type="PROSITE" id="PS51907"/>
    </source>
</evidence>
<dbReference type="GO" id="GO:0003887">
    <property type="term" value="F:DNA-directed DNA polymerase activity"/>
    <property type="evidence" value="ECO:0007669"/>
    <property type="project" value="TreeGrafter"/>
</dbReference>
<evidence type="ECO:0000259" key="11">
    <source>
        <dbReference type="PROSITE" id="PS50173"/>
    </source>
</evidence>
<dbReference type="Pfam" id="PF11799">
    <property type="entry name" value="IMS_C"/>
    <property type="match status" value="1"/>
</dbReference>
<comment type="subcellular location">
    <subcellularLocation>
        <location evidence="1">Nucleus</location>
    </subcellularLocation>
</comment>
<dbReference type="PIRSF" id="PIRSF036603">
    <property type="entry name" value="DPol_eta"/>
    <property type="match status" value="1"/>
</dbReference>
<evidence type="ECO:0000256" key="9">
    <source>
        <dbReference type="ARBA" id="ARBA00044975"/>
    </source>
</evidence>
<dbReference type="InterPro" id="IPR043128">
    <property type="entry name" value="Rev_trsase/Diguanyl_cyclase"/>
</dbReference>
<dbReference type="PANTHER" id="PTHR45873">
    <property type="entry name" value="DNA POLYMERASE ETA"/>
    <property type="match status" value="1"/>
</dbReference>
<dbReference type="InterPro" id="IPR052230">
    <property type="entry name" value="DNA_polymerase_eta"/>
</dbReference>
<dbReference type="Pfam" id="PF00817">
    <property type="entry name" value="IMS"/>
    <property type="match status" value="1"/>
</dbReference>